<evidence type="ECO:0000256" key="3">
    <source>
        <dbReference type="SAM" id="MobiDB-lite"/>
    </source>
</evidence>
<dbReference type="EMBL" id="JARAOO010000004">
    <property type="protein sequence ID" value="KAJ7972983.1"/>
    <property type="molecule type" value="Genomic_DNA"/>
</dbReference>
<proteinExistence type="predicted"/>
<dbReference type="InterPro" id="IPR000039">
    <property type="entry name" value="Ribosomal_eL18"/>
</dbReference>
<evidence type="ECO:0000313" key="6">
    <source>
        <dbReference type="Proteomes" id="UP001163823"/>
    </source>
</evidence>
<dbReference type="InterPro" id="IPR021131">
    <property type="entry name" value="Ribosomal_uL15/eL18"/>
</dbReference>
<dbReference type="PANTHER" id="PTHR10934:SF2">
    <property type="entry name" value="LARGE RIBOSOMAL SUBUNIT PROTEIN EL18"/>
    <property type="match status" value="1"/>
</dbReference>
<feature type="compositionally biased region" description="Basic residues" evidence="3">
    <location>
        <begin position="81"/>
        <end position="94"/>
    </location>
</feature>
<dbReference type="GO" id="GO:0003723">
    <property type="term" value="F:RNA binding"/>
    <property type="evidence" value="ECO:0007669"/>
    <property type="project" value="TreeGrafter"/>
</dbReference>
<dbReference type="Gene3D" id="3.100.10.10">
    <property type="match status" value="1"/>
</dbReference>
<feature type="domain" description="Large ribosomal subunit protein uL15/eL18" evidence="4">
    <location>
        <begin position="57"/>
        <end position="108"/>
    </location>
</feature>
<sequence>MLHNLPVEDLGYHMGSYVFNYSTFLCGVLRENKIAVVIGPVTDDVLVYDKDFPSMKVLLGGKKIAREAVKHFGPVPGVPHSHSKPYLRRKGRKFEKTIGRRNSRGFRV</sequence>
<dbReference type="Pfam" id="PF17135">
    <property type="entry name" value="Ribosomal_L18"/>
    <property type="match status" value="1"/>
</dbReference>
<organism evidence="5 6">
    <name type="scientific">Quillaja saponaria</name>
    <name type="common">Soap bark tree</name>
    <dbReference type="NCBI Taxonomy" id="32244"/>
    <lineage>
        <taxon>Eukaryota</taxon>
        <taxon>Viridiplantae</taxon>
        <taxon>Streptophyta</taxon>
        <taxon>Embryophyta</taxon>
        <taxon>Tracheophyta</taxon>
        <taxon>Spermatophyta</taxon>
        <taxon>Magnoliopsida</taxon>
        <taxon>eudicotyledons</taxon>
        <taxon>Gunneridae</taxon>
        <taxon>Pentapetalae</taxon>
        <taxon>rosids</taxon>
        <taxon>fabids</taxon>
        <taxon>Fabales</taxon>
        <taxon>Quillajaceae</taxon>
        <taxon>Quillaja</taxon>
    </lineage>
</organism>
<dbReference type="PANTHER" id="PTHR10934">
    <property type="entry name" value="60S RIBOSOMAL PROTEIN L18"/>
    <property type="match status" value="1"/>
</dbReference>
<reference evidence="5" key="1">
    <citation type="journal article" date="2023" name="Science">
        <title>Elucidation of the pathway for biosynthesis of saponin adjuvants from the soapbark tree.</title>
        <authorList>
            <person name="Reed J."/>
            <person name="Orme A."/>
            <person name="El-Demerdash A."/>
            <person name="Owen C."/>
            <person name="Martin L.B.B."/>
            <person name="Misra R.C."/>
            <person name="Kikuchi S."/>
            <person name="Rejzek M."/>
            <person name="Martin A.C."/>
            <person name="Harkess A."/>
            <person name="Leebens-Mack J."/>
            <person name="Louveau T."/>
            <person name="Stephenson M.J."/>
            <person name="Osbourn A."/>
        </authorList>
    </citation>
    <scope>NUCLEOTIDE SEQUENCE</scope>
    <source>
        <strain evidence="5">S10</strain>
    </source>
</reference>
<name>A0AAD7VER4_QUISA</name>
<evidence type="ECO:0000313" key="5">
    <source>
        <dbReference type="EMBL" id="KAJ7972983.1"/>
    </source>
</evidence>
<keyword evidence="2" id="KW-0687">Ribonucleoprotein</keyword>
<accession>A0AAD7VER4</accession>
<dbReference type="AlphaFoldDB" id="A0AAD7VER4"/>
<keyword evidence="6" id="KW-1185">Reference proteome</keyword>
<comment type="caution">
    <text evidence="5">The sequence shown here is derived from an EMBL/GenBank/DDBJ whole genome shotgun (WGS) entry which is preliminary data.</text>
</comment>
<evidence type="ECO:0000256" key="2">
    <source>
        <dbReference type="ARBA" id="ARBA00023274"/>
    </source>
</evidence>
<dbReference type="GO" id="GO:0022625">
    <property type="term" value="C:cytosolic large ribosomal subunit"/>
    <property type="evidence" value="ECO:0007669"/>
    <property type="project" value="TreeGrafter"/>
</dbReference>
<keyword evidence="1 5" id="KW-0689">Ribosomal protein</keyword>
<evidence type="ECO:0000259" key="4">
    <source>
        <dbReference type="Pfam" id="PF17135"/>
    </source>
</evidence>
<dbReference type="GO" id="GO:0006412">
    <property type="term" value="P:translation"/>
    <property type="evidence" value="ECO:0007669"/>
    <property type="project" value="InterPro"/>
</dbReference>
<dbReference type="GO" id="GO:0003735">
    <property type="term" value="F:structural constituent of ribosome"/>
    <property type="evidence" value="ECO:0007669"/>
    <property type="project" value="InterPro"/>
</dbReference>
<evidence type="ECO:0000256" key="1">
    <source>
        <dbReference type="ARBA" id="ARBA00022980"/>
    </source>
</evidence>
<dbReference type="Proteomes" id="UP001163823">
    <property type="component" value="Chromosome 4"/>
</dbReference>
<gene>
    <name evidence="5" type="ORF">O6P43_010793</name>
</gene>
<feature type="region of interest" description="Disordered" evidence="3">
    <location>
        <begin position="75"/>
        <end position="94"/>
    </location>
</feature>
<dbReference type="KEGG" id="qsa:O6P43_010793"/>
<protein>
    <submittedName>
        <fullName evidence="5">60S ribosomal protein L18</fullName>
    </submittedName>
</protein>